<evidence type="ECO:0000313" key="2">
    <source>
        <dbReference type="Proteomes" id="UP000821837"/>
    </source>
</evidence>
<proteinExistence type="predicted"/>
<reference evidence="1" key="2">
    <citation type="submission" date="2021-09" db="EMBL/GenBank/DDBJ databases">
        <authorList>
            <person name="Jia N."/>
            <person name="Wang J."/>
            <person name="Shi W."/>
            <person name="Du L."/>
            <person name="Sun Y."/>
            <person name="Zhan W."/>
            <person name="Jiang J."/>
            <person name="Wang Q."/>
            <person name="Zhang B."/>
            <person name="Ji P."/>
            <person name="Sakyi L.B."/>
            <person name="Cui X."/>
            <person name="Yuan T."/>
            <person name="Jiang B."/>
            <person name="Yang W."/>
            <person name="Lam T.T.-Y."/>
            <person name="Chang Q."/>
            <person name="Ding S."/>
            <person name="Wang X."/>
            <person name="Zhu J."/>
            <person name="Ruan X."/>
            <person name="Zhao L."/>
            <person name="Wei J."/>
            <person name="Que T."/>
            <person name="Du C."/>
            <person name="Cheng J."/>
            <person name="Dai P."/>
            <person name="Han X."/>
            <person name="Huang E."/>
            <person name="Gao Y."/>
            <person name="Liu J."/>
            <person name="Shao H."/>
            <person name="Ye R."/>
            <person name="Li L."/>
            <person name="Wei W."/>
            <person name="Wang X."/>
            <person name="Wang C."/>
            <person name="Huo Q."/>
            <person name="Li W."/>
            <person name="Guo W."/>
            <person name="Chen H."/>
            <person name="Chen S."/>
            <person name="Zhou L."/>
            <person name="Zhou L."/>
            <person name="Ni X."/>
            <person name="Tian J."/>
            <person name="Zhou Y."/>
            <person name="Sheng Y."/>
            <person name="Liu T."/>
            <person name="Pan Y."/>
            <person name="Xia L."/>
            <person name="Li J."/>
            <person name="Zhao F."/>
            <person name="Cao W."/>
        </authorList>
    </citation>
    <scope>NUCLEOTIDE SEQUENCE</scope>
    <source>
        <strain evidence="1">Rsan-2018</strain>
        <tissue evidence="1">Larvae</tissue>
    </source>
</reference>
<dbReference type="Proteomes" id="UP000821837">
    <property type="component" value="Unassembled WGS sequence"/>
</dbReference>
<accession>A0A9D4T411</accession>
<reference evidence="1" key="1">
    <citation type="journal article" date="2020" name="Cell">
        <title>Large-Scale Comparative Analyses of Tick Genomes Elucidate Their Genetic Diversity and Vector Capacities.</title>
        <authorList>
            <consortium name="Tick Genome and Microbiome Consortium (TIGMIC)"/>
            <person name="Jia N."/>
            <person name="Wang J."/>
            <person name="Shi W."/>
            <person name="Du L."/>
            <person name="Sun Y."/>
            <person name="Zhan W."/>
            <person name="Jiang J.F."/>
            <person name="Wang Q."/>
            <person name="Zhang B."/>
            <person name="Ji P."/>
            <person name="Bell-Sakyi L."/>
            <person name="Cui X.M."/>
            <person name="Yuan T.T."/>
            <person name="Jiang B.G."/>
            <person name="Yang W.F."/>
            <person name="Lam T.T."/>
            <person name="Chang Q.C."/>
            <person name="Ding S.J."/>
            <person name="Wang X.J."/>
            <person name="Zhu J.G."/>
            <person name="Ruan X.D."/>
            <person name="Zhao L."/>
            <person name="Wei J.T."/>
            <person name="Ye R.Z."/>
            <person name="Que T.C."/>
            <person name="Du C.H."/>
            <person name="Zhou Y.H."/>
            <person name="Cheng J.X."/>
            <person name="Dai P.F."/>
            <person name="Guo W.B."/>
            <person name="Han X.H."/>
            <person name="Huang E.J."/>
            <person name="Li L.F."/>
            <person name="Wei W."/>
            <person name="Gao Y.C."/>
            <person name="Liu J.Z."/>
            <person name="Shao H.Z."/>
            <person name="Wang X."/>
            <person name="Wang C.C."/>
            <person name="Yang T.C."/>
            <person name="Huo Q.B."/>
            <person name="Li W."/>
            <person name="Chen H.Y."/>
            <person name="Chen S.E."/>
            <person name="Zhou L.G."/>
            <person name="Ni X.B."/>
            <person name="Tian J.H."/>
            <person name="Sheng Y."/>
            <person name="Liu T."/>
            <person name="Pan Y.S."/>
            <person name="Xia L.Y."/>
            <person name="Li J."/>
            <person name="Zhao F."/>
            <person name="Cao W.C."/>
        </authorList>
    </citation>
    <scope>NUCLEOTIDE SEQUENCE</scope>
    <source>
        <strain evidence="1">Rsan-2018</strain>
    </source>
</reference>
<keyword evidence="2" id="KW-1185">Reference proteome</keyword>
<organism evidence="1 2">
    <name type="scientific">Rhipicephalus sanguineus</name>
    <name type="common">Brown dog tick</name>
    <name type="synonym">Ixodes sanguineus</name>
    <dbReference type="NCBI Taxonomy" id="34632"/>
    <lineage>
        <taxon>Eukaryota</taxon>
        <taxon>Metazoa</taxon>
        <taxon>Ecdysozoa</taxon>
        <taxon>Arthropoda</taxon>
        <taxon>Chelicerata</taxon>
        <taxon>Arachnida</taxon>
        <taxon>Acari</taxon>
        <taxon>Parasitiformes</taxon>
        <taxon>Ixodida</taxon>
        <taxon>Ixodoidea</taxon>
        <taxon>Ixodidae</taxon>
        <taxon>Rhipicephalinae</taxon>
        <taxon>Rhipicephalus</taxon>
        <taxon>Rhipicephalus</taxon>
    </lineage>
</organism>
<sequence>MTNPAYPRSTKVRLGPNVIGVHLTDTVTPSKGPDDFRSGLRKRVLQEGAVPSQFERPNTSESTPCFEVPARRPAKYLGSGDEGAHLVSCRTQGKGARFYAGGGWKGWKRRRNDLPDCPEMPSGCA</sequence>
<dbReference type="EMBL" id="JABSTV010001248">
    <property type="protein sequence ID" value="KAH7969058.1"/>
    <property type="molecule type" value="Genomic_DNA"/>
</dbReference>
<protein>
    <submittedName>
        <fullName evidence="1">Uncharacterized protein</fullName>
    </submittedName>
</protein>
<gene>
    <name evidence="1" type="ORF">HPB52_014175</name>
</gene>
<evidence type="ECO:0000313" key="1">
    <source>
        <dbReference type="EMBL" id="KAH7969058.1"/>
    </source>
</evidence>
<dbReference type="AlphaFoldDB" id="A0A9D4T411"/>
<comment type="caution">
    <text evidence="1">The sequence shown here is derived from an EMBL/GenBank/DDBJ whole genome shotgun (WGS) entry which is preliminary data.</text>
</comment>
<name>A0A9D4T411_RHISA</name>